<name>E1IB71_9CHLR</name>
<gene>
    <name evidence="4" type="ORF">OSCT_0572</name>
</gene>
<proteinExistence type="inferred from homology"/>
<comment type="caution">
    <text evidence="4">The sequence shown here is derived from an EMBL/GenBank/DDBJ whole genome shotgun (WGS) entry which is preliminary data.</text>
</comment>
<evidence type="ECO:0000256" key="1">
    <source>
        <dbReference type="ARBA" id="ARBA00009981"/>
    </source>
</evidence>
<dbReference type="SUPFAM" id="SSF143120">
    <property type="entry name" value="YefM-like"/>
    <property type="match status" value="1"/>
</dbReference>
<dbReference type="InterPro" id="IPR036165">
    <property type="entry name" value="YefM-like_sf"/>
</dbReference>
<evidence type="ECO:0000256" key="2">
    <source>
        <dbReference type="RuleBase" id="RU362080"/>
    </source>
</evidence>
<comment type="function">
    <text evidence="2">Antitoxin component of a type II toxin-antitoxin (TA) system.</text>
</comment>
<evidence type="ECO:0000313" key="4">
    <source>
        <dbReference type="EMBL" id="EFO81556.1"/>
    </source>
</evidence>
<feature type="compositionally biased region" description="Low complexity" evidence="3">
    <location>
        <begin position="64"/>
        <end position="77"/>
    </location>
</feature>
<protein>
    <recommendedName>
        <fullName evidence="2">Antitoxin</fullName>
    </recommendedName>
</protein>
<dbReference type="STRING" id="765420.OSCT_0572"/>
<dbReference type="NCBIfam" id="TIGR01552">
    <property type="entry name" value="phd_fam"/>
    <property type="match status" value="1"/>
</dbReference>
<sequence>MDVDLQRGVVPISKAASSLAALIKRANSTGRPVIVTQKGYPSGVLLPIELFSLLKELADEQGLEAVSNGSSESSEPSSVEEEAPSKPRRNAGRRSKTKTNENEE</sequence>
<dbReference type="AlphaFoldDB" id="E1IB71"/>
<organism evidence="4 5">
    <name type="scientific">Oscillochloris trichoides DG-6</name>
    <dbReference type="NCBI Taxonomy" id="765420"/>
    <lineage>
        <taxon>Bacteria</taxon>
        <taxon>Bacillati</taxon>
        <taxon>Chloroflexota</taxon>
        <taxon>Chloroflexia</taxon>
        <taxon>Chloroflexales</taxon>
        <taxon>Chloroflexineae</taxon>
        <taxon>Oscillochloridaceae</taxon>
        <taxon>Oscillochloris</taxon>
    </lineage>
</organism>
<dbReference type="EMBL" id="ADVR01000010">
    <property type="protein sequence ID" value="EFO81556.1"/>
    <property type="molecule type" value="Genomic_DNA"/>
</dbReference>
<dbReference type="Gene3D" id="3.40.1620.10">
    <property type="entry name" value="YefM-like domain"/>
    <property type="match status" value="1"/>
</dbReference>
<dbReference type="HOGENOM" id="CLU_2247318_0_0_0"/>
<dbReference type="Proteomes" id="UP000054010">
    <property type="component" value="Unassembled WGS sequence"/>
</dbReference>
<dbReference type="InterPro" id="IPR006442">
    <property type="entry name" value="Antitoxin_Phd/YefM"/>
</dbReference>
<accession>E1IB71</accession>
<dbReference type="Pfam" id="PF02604">
    <property type="entry name" value="PhdYeFM_antitox"/>
    <property type="match status" value="1"/>
</dbReference>
<comment type="similarity">
    <text evidence="1 2">Belongs to the phD/YefM antitoxin family.</text>
</comment>
<evidence type="ECO:0000313" key="5">
    <source>
        <dbReference type="Proteomes" id="UP000054010"/>
    </source>
</evidence>
<evidence type="ECO:0000256" key="3">
    <source>
        <dbReference type="SAM" id="MobiDB-lite"/>
    </source>
</evidence>
<feature type="compositionally biased region" description="Basic residues" evidence="3">
    <location>
        <begin position="86"/>
        <end position="97"/>
    </location>
</feature>
<feature type="region of interest" description="Disordered" evidence="3">
    <location>
        <begin position="61"/>
        <end position="104"/>
    </location>
</feature>
<dbReference type="eggNOG" id="COG2161">
    <property type="taxonomic scope" value="Bacteria"/>
</dbReference>
<keyword evidence="5" id="KW-1185">Reference proteome</keyword>
<reference evidence="4 5" key="1">
    <citation type="journal article" date="2011" name="J. Bacteriol.">
        <title>Draft genome sequence of the anoxygenic filamentous phototrophic bacterium Oscillochloris trichoides subsp. DG-6.</title>
        <authorList>
            <person name="Kuznetsov B.B."/>
            <person name="Ivanovsky R.N."/>
            <person name="Keppen O.I."/>
            <person name="Sukhacheva M.V."/>
            <person name="Bumazhkin B.K."/>
            <person name="Patutina E.O."/>
            <person name="Beletsky A.V."/>
            <person name="Mardanov A.V."/>
            <person name="Baslerov R.V."/>
            <person name="Panteleeva A.N."/>
            <person name="Kolganova T.V."/>
            <person name="Ravin N.V."/>
            <person name="Skryabin K.G."/>
        </authorList>
    </citation>
    <scope>NUCLEOTIDE SEQUENCE [LARGE SCALE GENOMIC DNA]</scope>
    <source>
        <strain evidence="4 5">DG-6</strain>
    </source>
</reference>